<evidence type="ECO:0000313" key="3">
    <source>
        <dbReference type="EMBL" id="CAL1705377.1"/>
    </source>
</evidence>
<feature type="compositionally biased region" description="Low complexity" evidence="2">
    <location>
        <begin position="517"/>
        <end position="526"/>
    </location>
</feature>
<feature type="region of interest" description="Disordered" evidence="2">
    <location>
        <begin position="898"/>
        <end position="927"/>
    </location>
</feature>
<evidence type="ECO:0000313" key="4">
    <source>
        <dbReference type="Proteomes" id="UP001497453"/>
    </source>
</evidence>
<evidence type="ECO:0000256" key="1">
    <source>
        <dbReference type="SAM" id="Coils"/>
    </source>
</evidence>
<feature type="coiled-coil region" evidence="1">
    <location>
        <begin position="120"/>
        <end position="150"/>
    </location>
</feature>
<feature type="compositionally biased region" description="Low complexity" evidence="2">
    <location>
        <begin position="916"/>
        <end position="927"/>
    </location>
</feature>
<feature type="compositionally biased region" description="Polar residues" evidence="2">
    <location>
        <begin position="180"/>
        <end position="201"/>
    </location>
</feature>
<accession>A0ABP1DBZ9</accession>
<dbReference type="Proteomes" id="UP001497453">
    <property type="component" value="Chromosome 3"/>
</dbReference>
<proteinExistence type="predicted"/>
<dbReference type="EMBL" id="OZ037946">
    <property type="protein sequence ID" value="CAL1705377.1"/>
    <property type="molecule type" value="Genomic_DNA"/>
</dbReference>
<evidence type="ECO:0000256" key="2">
    <source>
        <dbReference type="SAM" id="MobiDB-lite"/>
    </source>
</evidence>
<reference evidence="4" key="1">
    <citation type="submission" date="2024-04" db="EMBL/GenBank/DDBJ databases">
        <authorList>
            <person name="Shaw F."/>
            <person name="Minotto A."/>
        </authorList>
    </citation>
    <scope>NUCLEOTIDE SEQUENCE [LARGE SCALE GENOMIC DNA]</scope>
</reference>
<feature type="region of interest" description="Disordered" evidence="2">
    <location>
        <begin position="179"/>
        <end position="201"/>
    </location>
</feature>
<gene>
    <name evidence="3" type="ORF">GFSPODELE1_LOCUS5401</name>
</gene>
<name>A0ABP1DBZ9_9APHY</name>
<keyword evidence="4" id="KW-1185">Reference proteome</keyword>
<protein>
    <submittedName>
        <fullName evidence="3">Uncharacterized protein</fullName>
    </submittedName>
</protein>
<keyword evidence="1" id="KW-0175">Coiled coil</keyword>
<organism evidence="3 4">
    <name type="scientific">Somion occarium</name>
    <dbReference type="NCBI Taxonomy" id="3059160"/>
    <lineage>
        <taxon>Eukaryota</taxon>
        <taxon>Fungi</taxon>
        <taxon>Dikarya</taxon>
        <taxon>Basidiomycota</taxon>
        <taxon>Agaricomycotina</taxon>
        <taxon>Agaricomycetes</taxon>
        <taxon>Polyporales</taxon>
        <taxon>Cerrenaceae</taxon>
        <taxon>Somion</taxon>
    </lineage>
</organism>
<sequence length="1021" mass="110916">MSATQFPVNDDHPLLLELQSLRSAVARYQHESHSTSVKLQRHSLDTSHALERSHALEVENAQLKEELATLRANPDSTPHPASLQVPELTLALRKLSDKLTFTEDALLTRTSELIHAREMFAQARRDAAAASELINQARAREEAAKEREREMAFKARAAEEKRKMTDFVVQEYADLVRSLQGHSRTPSGSSQSAGPDGSTSSLTLVESLAEGKSGLQRLLDEFNGESEKLATEVHRLQGNIESLTTTLDGEREGSQDIRSQLSDALVQLDKYKADDNTAAKMVSRYMKFSQSTTDSLQKAMDTLRVRHAATTSTLNIQIEQFQKELLAERRETGTLRRALDELAEDISREAYGRRREISLRLSFLSREESLAENLRRWIRKSKEALSRASNSSQEDAIVIACNKIIEGAETLLESLNGQPTLEDDSPGSIARIIAAKDAVSVLTQELQYETNRRLHAELQLAGVQSTATEDPAPKAANAIQASSNMIKDTSQSSKIRSPQSSSSIVPAPESPSPDPPSLLASPAADSLISPISPNKLDVRQLPSDSPSPDTVVDEIVAESLASTKALSGTTDRPSSEAAVTTPTAIPEIPTLQPSRRIENQDTPTISLPLDTTSSQLDQVHDTPPDIPAIPDIVVAAVDAPRDSVAMGIDEGPPVDVKVIPFPHQDEPSSEVEQILDAPLQLVAETGTASDTIQAIVSVDVNAVGTSIANNADSAVDNTPVSTERPSLLEALAEVKHRYDDLQRAFRDCHIALRDLKNDIAELPPSAETVVILQTAVERLDDYNEDARVELEIRVSDEERVHVGYQTLLSVPGAISDEVDKDEMEHEIQAFIDGTDASVSRAMHQFGRKLEDLQHDIACVKQSLHELQASEEESETSSATKSTGWSAWAGGLLGSTSPVSPTPSFGSVMTSAKLRRSSSSSQMRRTASDSFSADPFASLGLRIPMPAHLISSKLSHSPYGLRSQRPRTTSASAMYLLGIGSRRPSLGVTPTPSRSPSINQVVSAVEEVADSDTPEELNSDVE</sequence>
<feature type="compositionally biased region" description="Polar residues" evidence="2">
    <location>
        <begin position="898"/>
        <end position="909"/>
    </location>
</feature>
<feature type="compositionally biased region" description="Low complexity" evidence="2">
    <location>
        <begin position="490"/>
        <end position="507"/>
    </location>
</feature>
<feature type="region of interest" description="Disordered" evidence="2">
    <location>
        <begin position="483"/>
        <end position="526"/>
    </location>
</feature>